<accession>A0A1G9JDN1</accession>
<dbReference type="Gene3D" id="3.40.50.300">
    <property type="entry name" value="P-loop containing nucleotide triphosphate hydrolases"/>
    <property type="match status" value="1"/>
</dbReference>
<proteinExistence type="predicted"/>
<reference evidence="1 2" key="1">
    <citation type="submission" date="2016-10" db="EMBL/GenBank/DDBJ databases">
        <authorList>
            <person name="de Groot N.N."/>
        </authorList>
    </citation>
    <scope>NUCLEOTIDE SEQUENCE [LARGE SCALE GENOMIC DNA]</scope>
    <source>
        <strain evidence="1 2">CGMCC 1.9159</strain>
    </source>
</reference>
<organism evidence="1 2">
    <name type="scientific">Tessaracoccus oleiagri</name>
    <dbReference type="NCBI Taxonomy" id="686624"/>
    <lineage>
        <taxon>Bacteria</taxon>
        <taxon>Bacillati</taxon>
        <taxon>Actinomycetota</taxon>
        <taxon>Actinomycetes</taxon>
        <taxon>Propionibacteriales</taxon>
        <taxon>Propionibacteriaceae</taxon>
        <taxon>Tessaracoccus</taxon>
    </lineage>
</organism>
<dbReference type="SUPFAM" id="SSF52540">
    <property type="entry name" value="P-loop containing nucleoside triphosphate hydrolases"/>
    <property type="match status" value="1"/>
</dbReference>
<evidence type="ECO:0000313" key="2">
    <source>
        <dbReference type="Proteomes" id="UP000199475"/>
    </source>
</evidence>
<name>A0A1G9JDN1_9ACTN</name>
<dbReference type="Proteomes" id="UP000199475">
    <property type="component" value="Unassembled WGS sequence"/>
</dbReference>
<sequence>MTDLALSLETLLEALPEIRFPLALPGAAEYADAAAALAGQVRDYLLPRAETLDAPLLAVVGGSTGAGKSTLVNSILRRNVTRPGVLRPTTKAPVLICHRDDADWFRSGRILPELTRGDGEVAHTRALQIVESTDLPAGLALLDAPDVDSIDDENRALARQLLLAADLWLFATSAARYADAVPWGFLREASARDLVLGIVVNRCPPASLGEVARDLARLLRQEGLGDAPLFAVPEGPLVDGMIPDPLVSPIRAWLGGIASEAEHRAQVVRQSLGGALRQLDVEIARLELGLAEQGDAAADLRAQAVGEFGHAGDRVATTVGDGSMLRSEIIAHWHDVVGTGSLFRGLDETVASLRARARRWVSAEPKAERMQEAVSDQLAKVIVDAAEVAVDATAQAWARTTWGRQVLADELRSLSPDFEARAVAAVRGWQQDVLALVTEQGKGKRLRARLLALGTNAIGATLMVVVFASTGGVTGAEAGIAGGTSLLAQRLLESVFGAGAVERLAQESRSLLDARVRTLFDEEASRFTGAVDEASVPGEVGERLTRAASRVAEARAGL</sequence>
<dbReference type="CDD" id="cd00882">
    <property type="entry name" value="Ras_like_GTPase"/>
    <property type="match status" value="1"/>
</dbReference>
<protein>
    <submittedName>
        <fullName evidence="1">Dynamin family protein</fullName>
    </submittedName>
</protein>
<gene>
    <name evidence="1" type="ORF">SAMN04488242_1186</name>
</gene>
<dbReference type="STRING" id="686624.SAMN04488242_1186"/>
<dbReference type="InterPro" id="IPR027417">
    <property type="entry name" value="P-loop_NTPase"/>
</dbReference>
<keyword evidence="2" id="KW-1185">Reference proteome</keyword>
<evidence type="ECO:0000313" key="1">
    <source>
        <dbReference type="EMBL" id="SDL35548.1"/>
    </source>
</evidence>
<dbReference type="AlphaFoldDB" id="A0A1G9JDN1"/>
<dbReference type="EMBL" id="FNGP01000002">
    <property type="protein sequence ID" value="SDL35548.1"/>
    <property type="molecule type" value="Genomic_DNA"/>
</dbReference>